<dbReference type="EMBL" id="CM042029">
    <property type="protein sequence ID" value="KAI3795006.1"/>
    <property type="molecule type" value="Genomic_DNA"/>
</dbReference>
<accession>A0ACB9HHN3</accession>
<proteinExistence type="predicted"/>
<protein>
    <submittedName>
        <fullName evidence="1">Uncharacterized protein</fullName>
    </submittedName>
</protein>
<dbReference type="Proteomes" id="UP001056120">
    <property type="component" value="Linkage Group LG12"/>
</dbReference>
<evidence type="ECO:0000313" key="1">
    <source>
        <dbReference type="EMBL" id="KAI3795006.1"/>
    </source>
</evidence>
<evidence type="ECO:0000313" key="2">
    <source>
        <dbReference type="Proteomes" id="UP001056120"/>
    </source>
</evidence>
<reference evidence="1 2" key="2">
    <citation type="journal article" date="2022" name="Mol. Ecol. Resour.">
        <title>The genomes of chicory, endive, great burdock and yacon provide insights into Asteraceae paleo-polyploidization history and plant inulin production.</title>
        <authorList>
            <person name="Fan W."/>
            <person name="Wang S."/>
            <person name="Wang H."/>
            <person name="Wang A."/>
            <person name="Jiang F."/>
            <person name="Liu H."/>
            <person name="Zhao H."/>
            <person name="Xu D."/>
            <person name="Zhang Y."/>
        </authorList>
    </citation>
    <scope>NUCLEOTIDE SEQUENCE [LARGE SCALE GENOMIC DNA]</scope>
    <source>
        <strain evidence="2">cv. Yunnan</strain>
        <tissue evidence="1">Leaves</tissue>
    </source>
</reference>
<gene>
    <name evidence="1" type="ORF">L1987_37649</name>
</gene>
<sequence length="133" mass="14820">MSSARLHFTYCVPIGPILEFFKAGRRRAEEVTVSIHDFVVSIHSDDIAAIFDSLLFKFLEEVEDFDFLTAAVEDVADLDESGGAAGPASVASMRPAIRRACLDLWRSPWRSPMAIRRSGGRMEKPLMDGLKFI</sequence>
<name>A0ACB9HHN3_9ASTR</name>
<keyword evidence="2" id="KW-1185">Reference proteome</keyword>
<organism evidence="1 2">
    <name type="scientific">Smallanthus sonchifolius</name>
    <dbReference type="NCBI Taxonomy" id="185202"/>
    <lineage>
        <taxon>Eukaryota</taxon>
        <taxon>Viridiplantae</taxon>
        <taxon>Streptophyta</taxon>
        <taxon>Embryophyta</taxon>
        <taxon>Tracheophyta</taxon>
        <taxon>Spermatophyta</taxon>
        <taxon>Magnoliopsida</taxon>
        <taxon>eudicotyledons</taxon>
        <taxon>Gunneridae</taxon>
        <taxon>Pentapetalae</taxon>
        <taxon>asterids</taxon>
        <taxon>campanulids</taxon>
        <taxon>Asterales</taxon>
        <taxon>Asteraceae</taxon>
        <taxon>Asteroideae</taxon>
        <taxon>Heliantheae alliance</taxon>
        <taxon>Millerieae</taxon>
        <taxon>Smallanthus</taxon>
    </lineage>
</organism>
<comment type="caution">
    <text evidence="1">The sequence shown here is derived from an EMBL/GenBank/DDBJ whole genome shotgun (WGS) entry which is preliminary data.</text>
</comment>
<reference evidence="2" key="1">
    <citation type="journal article" date="2022" name="Mol. Ecol. Resour.">
        <title>The genomes of chicory, endive, great burdock and yacon provide insights into Asteraceae palaeo-polyploidization history and plant inulin production.</title>
        <authorList>
            <person name="Fan W."/>
            <person name="Wang S."/>
            <person name="Wang H."/>
            <person name="Wang A."/>
            <person name="Jiang F."/>
            <person name="Liu H."/>
            <person name="Zhao H."/>
            <person name="Xu D."/>
            <person name="Zhang Y."/>
        </authorList>
    </citation>
    <scope>NUCLEOTIDE SEQUENCE [LARGE SCALE GENOMIC DNA]</scope>
    <source>
        <strain evidence="2">cv. Yunnan</strain>
    </source>
</reference>